<evidence type="ECO:0000256" key="8">
    <source>
        <dbReference type="ARBA" id="ARBA00022692"/>
    </source>
</evidence>
<keyword evidence="14 16" id="KW-0472">Membrane</keyword>
<dbReference type="GO" id="GO:0019684">
    <property type="term" value="P:photosynthesis, light reaction"/>
    <property type="evidence" value="ECO:0007669"/>
    <property type="project" value="InterPro"/>
</dbReference>
<accession>A0A2W5KH14</accession>
<evidence type="ECO:0000256" key="5">
    <source>
        <dbReference type="ARBA" id="ARBA00022475"/>
    </source>
</evidence>
<feature type="domain" description="Antenna complex alpha/beta subunit" evidence="17">
    <location>
        <begin position="16"/>
        <end position="50"/>
    </location>
</feature>
<dbReference type="Pfam" id="PF00556">
    <property type="entry name" value="LHC"/>
    <property type="match status" value="1"/>
</dbReference>
<dbReference type="GO" id="GO:0042314">
    <property type="term" value="F:bacteriochlorophyll binding"/>
    <property type="evidence" value="ECO:0007669"/>
    <property type="project" value="UniProtKB-KW"/>
</dbReference>
<keyword evidence="12 16" id="KW-1133">Transmembrane helix</keyword>
<gene>
    <name evidence="18" type="ORF">DI565_09555</name>
</gene>
<evidence type="ECO:0000256" key="16">
    <source>
        <dbReference type="SAM" id="Phobius"/>
    </source>
</evidence>
<evidence type="ECO:0000256" key="15">
    <source>
        <dbReference type="ARBA" id="ARBA00023243"/>
    </source>
</evidence>
<dbReference type="GO" id="GO:0046872">
    <property type="term" value="F:metal ion binding"/>
    <property type="evidence" value="ECO:0007669"/>
    <property type="project" value="UniProtKB-KW"/>
</dbReference>
<dbReference type="InterPro" id="IPR002362">
    <property type="entry name" value="LHB-1/5"/>
</dbReference>
<keyword evidence="5" id="KW-1003">Cell membrane</keyword>
<dbReference type="PRINTS" id="PR00674">
    <property type="entry name" value="LIGHTHARVSTB"/>
</dbReference>
<dbReference type="EMBL" id="QFPN01000004">
    <property type="protein sequence ID" value="PZQ16262.1"/>
    <property type="molecule type" value="Genomic_DNA"/>
</dbReference>
<keyword evidence="9" id="KW-0479">Metal-binding</keyword>
<proteinExistence type="inferred from homology"/>
<reference evidence="18 19" key="1">
    <citation type="submission" date="2017-08" db="EMBL/GenBank/DDBJ databases">
        <title>Infants hospitalized years apart are colonized by the same room-sourced microbial strains.</title>
        <authorList>
            <person name="Brooks B."/>
            <person name="Olm M.R."/>
            <person name="Firek B.A."/>
            <person name="Baker R."/>
            <person name="Thomas B.C."/>
            <person name="Morowitz M.J."/>
            <person name="Banfield J.F."/>
        </authorList>
    </citation>
    <scope>NUCLEOTIDE SEQUENCE [LARGE SCALE GENOMIC DNA]</scope>
    <source>
        <strain evidence="18">S2_005_003_R2_43</strain>
    </source>
</reference>
<keyword evidence="10" id="KW-0460">Magnesium</keyword>
<dbReference type="NCBIfam" id="NF040862">
    <property type="entry name" value="pufB_517_ASD"/>
    <property type="match status" value="1"/>
</dbReference>
<dbReference type="InterPro" id="IPR023623">
    <property type="entry name" value="Antenna_beta_CS"/>
</dbReference>
<evidence type="ECO:0000256" key="4">
    <source>
        <dbReference type="ARBA" id="ARBA00011367"/>
    </source>
</evidence>
<keyword evidence="6" id="KW-0148">Chlorophyll</keyword>
<evidence type="ECO:0000256" key="13">
    <source>
        <dbReference type="ARBA" id="ARBA00022991"/>
    </source>
</evidence>
<comment type="similarity">
    <text evidence="3">Belongs to the antenna complex beta subunit family.</text>
</comment>
<keyword evidence="7" id="KW-0042">Antenna complex</keyword>
<keyword evidence="11" id="KW-0076">Bacteriochlorophyll</keyword>
<comment type="function">
    <text evidence="1">Antenna complexes are light-harvesting systems, which transfer the excitation energy to the reaction centers.</text>
</comment>
<dbReference type="InterPro" id="IPR035889">
    <property type="entry name" value="Light-harvesting_complex"/>
</dbReference>
<evidence type="ECO:0000256" key="3">
    <source>
        <dbReference type="ARBA" id="ARBA00011052"/>
    </source>
</evidence>
<comment type="subcellular location">
    <subcellularLocation>
        <location evidence="2">Cell inner membrane</location>
        <topology evidence="2">Single-pass type II membrane protein</topology>
    </subcellularLocation>
</comment>
<dbReference type="PROSITE" id="PS00969">
    <property type="entry name" value="ANTENNA_COMP_BETA"/>
    <property type="match status" value="1"/>
</dbReference>
<evidence type="ECO:0000256" key="2">
    <source>
        <dbReference type="ARBA" id="ARBA00004249"/>
    </source>
</evidence>
<comment type="caution">
    <text evidence="18">The sequence shown here is derived from an EMBL/GenBank/DDBJ whole genome shotgun (WGS) entry which is preliminary data.</text>
</comment>
<sequence length="77" mass="8466">MADIDRRGSLSGLTENEAKEFHSVFISSFIGFTIVAVIAHILVWMWRPWIPGPNGYAMNDVLDGVHTALAPLTQLIG</sequence>
<comment type="subunit">
    <text evidence="4">The core complex is formed by different alpha and beta chains, binding bacteriochlorophyll molecules, and arranged most probably in tetrameric structures disposed around the reaction center. The non-pigmented gamma chains may constitute additional components.</text>
</comment>
<feature type="transmembrane region" description="Helical" evidence="16">
    <location>
        <begin position="21"/>
        <end position="46"/>
    </location>
</feature>
<name>A0A2W5KH14_ANCNO</name>
<evidence type="ECO:0000256" key="10">
    <source>
        <dbReference type="ARBA" id="ARBA00022842"/>
    </source>
</evidence>
<dbReference type="Gene3D" id="1.20.5.250">
    <property type="match status" value="1"/>
</dbReference>
<dbReference type="Proteomes" id="UP000249577">
    <property type="component" value="Unassembled WGS sequence"/>
</dbReference>
<dbReference type="GO" id="GO:0005886">
    <property type="term" value="C:plasma membrane"/>
    <property type="evidence" value="ECO:0007669"/>
    <property type="project" value="UniProtKB-SubCell"/>
</dbReference>
<evidence type="ECO:0000256" key="12">
    <source>
        <dbReference type="ARBA" id="ARBA00022989"/>
    </source>
</evidence>
<dbReference type="GO" id="GO:0030077">
    <property type="term" value="C:plasma membrane light-harvesting complex"/>
    <property type="evidence" value="ECO:0007669"/>
    <property type="project" value="InterPro"/>
</dbReference>
<protein>
    <submittedName>
        <fullName evidence="18">Light-harvesting protein</fullName>
    </submittedName>
</protein>
<dbReference type="InterPro" id="IPR000066">
    <property type="entry name" value="Antenna_a/b"/>
</dbReference>
<evidence type="ECO:0000313" key="18">
    <source>
        <dbReference type="EMBL" id="PZQ16262.1"/>
    </source>
</evidence>
<evidence type="ECO:0000256" key="6">
    <source>
        <dbReference type="ARBA" id="ARBA00022494"/>
    </source>
</evidence>
<dbReference type="InterPro" id="IPR023624">
    <property type="entry name" value="Antenna_beta_dom_sf"/>
</dbReference>
<evidence type="ECO:0000256" key="11">
    <source>
        <dbReference type="ARBA" id="ARBA00022956"/>
    </source>
</evidence>
<keyword evidence="8 16" id="KW-0812">Transmembrane</keyword>
<keyword evidence="13" id="KW-0157">Chromophore</keyword>
<evidence type="ECO:0000313" key="19">
    <source>
        <dbReference type="Proteomes" id="UP000249577"/>
    </source>
</evidence>
<evidence type="ECO:0000256" key="14">
    <source>
        <dbReference type="ARBA" id="ARBA00023136"/>
    </source>
</evidence>
<evidence type="ECO:0000256" key="7">
    <source>
        <dbReference type="ARBA" id="ARBA00022549"/>
    </source>
</evidence>
<evidence type="ECO:0000259" key="17">
    <source>
        <dbReference type="Pfam" id="PF00556"/>
    </source>
</evidence>
<evidence type="ECO:0000256" key="9">
    <source>
        <dbReference type="ARBA" id="ARBA00022723"/>
    </source>
</evidence>
<dbReference type="SUPFAM" id="SSF56918">
    <property type="entry name" value="Light-harvesting complex subunits"/>
    <property type="match status" value="1"/>
</dbReference>
<organism evidence="18 19">
    <name type="scientific">Ancylobacter novellus</name>
    <name type="common">Thiobacillus novellus</name>
    <dbReference type="NCBI Taxonomy" id="921"/>
    <lineage>
        <taxon>Bacteria</taxon>
        <taxon>Pseudomonadati</taxon>
        <taxon>Pseudomonadota</taxon>
        <taxon>Alphaproteobacteria</taxon>
        <taxon>Hyphomicrobiales</taxon>
        <taxon>Xanthobacteraceae</taxon>
        <taxon>Ancylobacter</taxon>
    </lineage>
</organism>
<dbReference type="AlphaFoldDB" id="A0A2W5KH14"/>
<evidence type="ECO:0000256" key="1">
    <source>
        <dbReference type="ARBA" id="ARBA00002455"/>
    </source>
</evidence>
<keyword evidence="15" id="KW-0437">Light-harvesting polypeptide</keyword>